<evidence type="ECO:0000256" key="1">
    <source>
        <dbReference type="ARBA" id="ARBA00022723"/>
    </source>
</evidence>
<proteinExistence type="predicted"/>
<organism evidence="3 4">
    <name type="scientific">Puccinia striiformis f. sp. tritici PST-78</name>
    <dbReference type="NCBI Taxonomy" id="1165861"/>
    <lineage>
        <taxon>Eukaryota</taxon>
        <taxon>Fungi</taxon>
        <taxon>Dikarya</taxon>
        <taxon>Basidiomycota</taxon>
        <taxon>Pucciniomycotina</taxon>
        <taxon>Pucciniomycetes</taxon>
        <taxon>Pucciniales</taxon>
        <taxon>Pucciniaceae</taxon>
        <taxon>Puccinia</taxon>
    </lineage>
</organism>
<gene>
    <name evidence="3" type="ORF">PSTG_00587</name>
</gene>
<dbReference type="EMBL" id="AJIL01000004">
    <property type="protein sequence ID" value="KNF06075.1"/>
    <property type="molecule type" value="Genomic_DNA"/>
</dbReference>
<protein>
    <submittedName>
        <fullName evidence="3">Uncharacterized protein</fullName>
    </submittedName>
</protein>
<dbReference type="STRING" id="1165861.A0A0L0W486"/>
<reference evidence="4" key="1">
    <citation type="submission" date="2014-03" db="EMBL/GenBank/DDBJ databases">
        <title>The Genome Sequence of Puccinia striiformis f. sp. tritici PST-78.</title>
        <authorList>
            <consortium name="The Broad Institute Genome Sequencing Platform"/>
            <person name="Cuomo C."/>
            <person name="Hulbert S."/>
            <person name="Chen X."/>
            <person name="Walker B."/>
            <person name="Young S.K."/>
            <person name="Zeng Q."/>
            <person name="Gargeya S."/>
            <person name="Fitzgerald M."/>
            <person name="Haas B."/>
            <person name="Abouelleil A."/>
            <person name="Alvarado L."/>
            <person name="Arachchi H.M."/>
            <person name="Berlin A.M."/>
            <person name="Chapman S.B."/>
            <person name="Goldberg J."/>
            <person name="Griggs A."/>
            <person name="Gujja S."/>
            <person name="Hansen M."/>
            <person name="Howarth C."/>
            <person name="Imamovic A."/>
            <person name="Larimer J."/>
            <person name="McCowan C."/>
            <person name="Montmayeur A."/>
            <person name="Murphy C."/>
            <person name="Neiman D."/>
            <person name="Pearson M."/>
            <person name="Priest M."/>
            <person name="Roberts A."/>
            <person name="Saif S."/>
            <person name="Shea T."/>
            <person name="Sisk P."/>
            <person name="Sykes S."/>
            <person name="Wortman J."/>
            <person name="Nusbaum C."/>
            <person name="Birren B."/>
        </authorList>
    </citation>
    <scope>NUCLEOTIDE SEQUENCE [LARGE SCALE GENOMIC DNA]</scope>
    <source>
        <strain evidence="4">race PST-78</strain>
    </source>
</reference>
<dbReference type="GO" id="GO:0008239">
    <property type="term" value="F:dipeptidyl-peptidase activity"/>
    <property type="evidence" value="ECO:0007669"/>
    <property type="project" value="TreeGrafter"/>
</dbReference>
<dbReference type="GO" id="GO:0046872">
    <property type="term" value="F:metal ion binding"/>
    <property type="evidence" value="ECO:0007669"/>
    <property type="project" value="UniProtKB-KW"/>
</dbReference>
<evidence type="ECO:0000256" key="2">
    <source>
        <dbReference type="ARBA" id="ARBA00022801"/>
    </source>
</evidence>
<keyword evidence="1" id="KW-0479">Metal-binding</keyword>
<comment type="caution">
    <text evidence="3">The sequence shown here is derived from an EMBL/GenBank/DDBJ whole genome shotgun (WGS) entry which is preliminary data.</text>
</comment>
<dbReference type="Gene3D" id="3.30.540.30">
    <property type="match status" value="1"/>
</dbReference>
<evidence type="ECO:0000313" key="3">
    <source>
        <dbReference type="EMBL" id="KNF06075.1"/>
    </source>
</evidence>
<keyword evidence="2" id="KW-0378">Hydrolase</keyword>
<dbReference type="InterPro" id="IPR039461">
    <property type="entry name" value="Peptidase_M49"/>
</dbReference>
<dbReference type="OrthoDB" id="4694525at2759"/>
<dbReference type="Proteomes" id="UP000054564">
    <property type="component" value="Unassembled WGS sequence"/>
</dbReference>
<evidence type="ECO:0000313" key="4">
    <source>
        <dbReference type="Proteomes" id="UP000054564"/>
    </source>
</evidence>
<name>A0A0L0W486_9BASI</name>
<dbReference type="Pfam" id="PF03571">
    <property type="entry name" value="Peptidase_M49"/>
    <property type="match status" value="1"/>
</dbReference>
<dbReference type="PANTHER" id="PTHR23422">
    <property type="entry name" value="DIPEPTIDYL PEPTIDASE III-RELATED"/>
    <property type="match status" value="1"/>
</dbReference>
<accession>A0A0L0W486</accession>
<keyword evidence="4" id="KW-1185">Reference proteome</keyword>
<dbReference type="GO" id="GO:0005737">
    <property type="term" value="C:cytoplasm"/>
    <property type="evidence" value="ECO:0007669"/>
    <property type="project" value="TreeGrafter"/>
</dbReference>
<sequence length="339" mass="37833">MLLDSGHLSNYYPDTPDITDQEIKLIQSICDQNHLSTLNTRYEGGPLGAQVHVYLAHPHPHLAPVSKYLLPARKYSPTSTKYLEPALTSLVKHSSTEFTLSGASTNETLSPELFPKSPLISKDNVDKEINIHLKGADFGDHLSKVCTALKCIPSENKNRKRMIEEYIKSSETGDINAHKSGTIAWVKDDQHSIESYLGFIENYVDPYAQRSEWEGFTAIINKELSIKFKELVNNAEHLMQSLPWDSSFEVNVFRRPVFSALEILNFATAGPKNPWTGVSKQFLDMAVRQEFGQACLSSWQAGSSAWTAKSNILSDSHFPELLGHVGPACPINKSTRCLL</sequence>
<dbReference type="AlphaFoldDB" id="A0A0L0W486"/>
<dbReference type="PANTHER" id="PTHR23422:SF11">
    <property type="entry name" value="DIPEPTIDYL PEPTIDASE 3"/>
    <property type="match status" value="1"/>
</dbReference>